<evidence type="ECO:0000313" key="2">
    <source>
        <dbReference type="EMBL" id="KAJ8966088.1"/>
    </source>
</evidence>
<keyword evidence="3" id="KW-1185">Reference proteome</keyword>
<dbReference type="AlphaFoldDB" id="A0AAV8ZP01"/>
<name>A0AAV8ZP01_9CUCU</name>
<organism evidence="2 3">
    <name type="scientific">Rhamnusium bicolor</name>
    <dbReference type="NCBI Taxonomy" id="1586634"/>
    <lineage>
        <taxon>Eukaryota</taxon>
        <taxon>Metazoa</taxon>
        <taxon>Ecdysozoa</taxon>
        <taxon>Arthropoda</taxon>
        <taxon>Hexapoda</taxon>
        <taxon>Insecta</taxon>
        <taxon>Pterygota</taxon>
        <taxon>Neoptera</taxon>
        <taxon>Endopterygota</taxon>
        <taxon>Coleoptera</taxon>
        <taxon>Polyphaga</taxon>
        <taxon>Cucujiformia</taxon>
        <taxon>Chrysomeloidea</taxon>
        <taxon>Cerambycidae</taxon>
        <taxon>Lepturinae</taxon>
        <taxon>Rhagiini</taxon>
        <taxon>Rhamnusium</taxon>
    </lineage>
</organism>
<dbReference type="PANTHER" id="PTHR47331">
    <property type="entry name" value="PHD-TYPE DOMAIN-CONTAINING PROTEIN"/>
    <property type="match status" value="1"/>
</dbReference>
<gene>
    <name evidence="2" type="ORF">NQ314_003744</name>
</gene>
<proteinExistence type="predicted"/>
<protein>
    <recommendedName>
        <fullName evidence="1">Integrase zinc-binding domain-containing protein</fullName>
    </recommendedName>
</protein>
<dbReference type="EMBL" id="JANEYF010001083">
    <property type="protein sequence ID" value="KAJ8966088.1"/>
    <property type="molecule type" value="Genomic_DNA"/>
</dbReference>
<feature type="domain" description="Integrase zinc-binding" evidence="1">
    <location>
        <begin position="357"/>
        <end position="407"/>
    </location>
</feature>
<evidence type="ECO:0000313" key="3">
    <source>
        <dbReference type="Proteomes" id="UP001162156"/>
    </source>
</evidence>
<dbReference type="PANTHER" id="PTHR47331:SF2">
    <property type="match status" value="1"/>
</dbReference>
<dbReference type="Proteomes" id="UP001162156">
    <property type="component" value="Unassembled WGS sequence"/>
</dbReference>
<feature type="non-terminal residue" evidence="2">
    <location>
        <position position="410"/>
    </location>
</feature>
<dbReference type="Pfam" id="PF17921">
    <property type="entry name" value="Integrase_H2C2"/>
    <property type="match status" value="1"/>
</dbReference>
<sequence>MKESDLIKLEALKKKRSISKGQLTRFQTFLNNLDINKLDFVELETRLVNAVTLLEEFNVIQLDIEKLDVETEQTIHDNERDKFEQNYYATISRAKHFLMNKPVEKFWELEQINNAKTLSPEEAACEMHFINHFNRNDEGRFIVSIPFKQSPQLLGTSKEQAQRRFYNLEPDLLSRGLEPKHVSSSDLWWNGPEWLSQPEVTWPKPKFNLFNDDNCPQEISTEIKRPTVRIFVATHGLDVIHKYSSFVKLQRVVAYCLRFKVNCQTPKQSRLTGPLSPRELSSVILGLIYLVQHEAFPGKISSLKRYDSVDKKSKILALNPFLDSGEVIRVGGRLKHSNYEFCKKHPAILPANNHLSTLLAEYEHKRLLHADPQTTLASLRENYWIISGRNLVKRVTRRCLRCLRFNPTDV</sequence>
<accession>A0AAV8ZP01</accession>
<dbReference type="InterPro" id="IPR041588">
    <property type="entry name" value="Integrase_H2C2"/>
</dbReference>
<evidence type="ECO:0000259" key="1">
    <source>
        <dbReference type="Pfam" id="PF17921"/>
    </source>
</evidence>
<comment type="caution">
    <text evidence="2">The sequence shown here is derived from an EMBL/GenBank/DDBJ whole genome shotgun (WGS) entry which is preliminary data.</text>
</comment>
<reference evidence="2" key="1">
    <citation type="journal article" date="2023" name="Insect Mol. Biol.">
        <title>Genome sequencing provides insights into the evolution of gene families encoding plant cell wall-degrading enzymes in longhorned beetles.</title>
        <authorList>
            <person name="Shin N.R."/>
            <person name="Okamura Y."/>
            <person name="Kirsch R."/>
            <person name="Pauchet Y."/>
        </authorList>
    </citation>
    <scope>NUCLEOTIDE SEQUENCE</scope>
    <source>
        <strain evidence="2">RBIC_L_NR</strain>
    </source>
</reference>